<reference evidence="5" key="1">
    <citation type="submission" date="2022-07" db="EMBL/GenBank/DDBJ databases">
        <title>Genome analysis of Parmales, a sister group of diatoms, reveals the evolutionary specialization of diatoms from phago-mixotrophs to photoautotrophs.</title>
        <authorList>
            <person name="Ban H."/>
            <person name="Sato S."/>
            <person name="Yoshikawa S."/>
            <person name="Kazumasa Y."/>
            <person name="Nakamura Y."/>
            <person name="Ichinomiya M."/>
            <person name="Saitoh K."/>
            <person name="Sato N."/>
            <person name="Blanc-Mathieu R."/>
            <person name="Endo H."/>
            <person name="Kuwata A."/>
            <person name="Ogata H."/>
        </authorList>
    </citation>
    <scope>NUCLEOTIDE SEQUENCE</scope>
</reference>
<protein>
    <recommendedName>
        <fullName evidence="4">PH domain-containing protein</fullName>
    </recommendedName>
</protein>
<dbReference type="AlphaFoldDB" id="A0A9W7FA01"/>
<dbReference type="OrthoDB" id="342730at2759"/>
<dbReference type="PANTHER" id="PTHR38537:SF8">
    <property type="entry name" value="FILAMIN-A"/>
    <property type="match status" value="1"/>
</dbReference>
<evidence type="ECO:0000256" key="2">
    <source>
        <dbReference type="PROSITE-ProRule" id="PRU00087"/>
    </source>
</evidence>
<feature type="compositionally biased region" description="Pro residues" evidence="3">
    <location>
        <begin position="1"/>
        <end position="14"/>
    </location>
</feature>
<feature type="compositionally biased region" description="Low complexity" evidence="3">
    <location>
        <begin position="526"/>
        <end position="538"/>
    </location>
</feature>
<dbReference type="Gene3D" id="2.60.40.10">
    <property type="entry name" value="Immunoglobulins"/>
    <property type="match status" value="2"/>
</dbReference>
<dbReference type="PANTHER" id="PTHR38537">
    <property type="entry name" value="JITTERBUG, ISOFORM N"/>
    <property type="match status" value="1"/>
</dbReference>
<feature type="domain" description="PH" evidence="4">
    <location>
        <begin position="90"/>
        <end position="197"/>
    </location>
</feature>
<dbReference type="InterPro" id="IPR001298">
    <property type="entry name" value="Filamin/ABP280_rpt"/>
</dbReference>
<evidence type="ECO:0000313" key="6">
    <source>
        <dbReference type="Proteomes" id="UP001165082"/>
    </source>
</evidence>
<sequence length="756" mass="81339">MAPPSGHPPGPPRPDPVEEYEEEEPENEFDNDISALKDNLAHISERTAEMGNKFGVPGITDDDEEEDEGMADASHGVDTNAELQIDPSLLRKTSGYLWKKASDSKKWKKRFFVLKHQLRSRNEPYELYYFSKPTDTTPKAIIVLDGAEVVAESRNAKEKNVKFEFQLYVAGGSMVELYADNQHERSEWLDTLGAIISAHRRRMHVGGGVGLGGGGATGGLYNIQVTEDQAQSCEAFGPGLFGAEAGTPTTFTIQATDATGTPMTEGGIPFTATLENEDYLYNIQVLDNDDGTYSSSYAISAPGDYNLALKLNDEHHIFGSPFAVRVAPGPAHHHYSVARGEGLVQAKSMETSYFSIEARDNLGNLRGSGGDAFEVSVAGPAVLKGLQDNNNGTYSCAFEVTATSDTISQVPKAVTLNVELNGHHVKGSPFQPILEKPDNAWEVVPTQHLPQAQVMAAAVVDEVSQPPVSPTDARQQFQGSLASPLASPSNYVRTPFDTAPNLKPSMSRDNSGNSFHRSAPVQSLNPSSPMSPSEAPSPTTGMSKLAIAREKARARKHGAPNRSDTDMDSLANTPALPQDTAEESISSGMNAPVDLNAEEQAIWNSALSLMRDSQVLPMFESKSSQLMLVFDNYCTGSSSKGGRAVKTLALGASGGQHRGALQMAMDYDVVPSFLTKKEVRSCYNVVSRMSQGGDGGTNVGLGFGGFIQLLGLLAIRGLSKQTFQNLYPTHAKKVGVLLDMWGFGDPIKLQMMAKGR</sequence>
<feature type="compositionally biased region" description="Acidic residues" evidence="3">
    <location>
        <begin position="17"/>
        <end position="31"/>
    </location>
</feature>
<dbReference type="InterPro" id="IPR001849">
    <property type="entry name" value="PH_domain"/>
</dbReference>
<proteinExistence type="predicted"/>
<comment type="caution">
    <text evidence="5">The sequence shown here is derived from an EMBL/GenBank/DDBJ whole genome shotgun (WGS) entry which is preliminary data.</text>
</comment>
<gene>
    <name evidence="5" type="ORF">TrRE_jg2861</name>
</gene>
<keyword evidence="6" id="KW-1185">Reference proteome</keyword>
<dbReference type="Proteomes" id="UP001165082">
    <property type="component" value="Unassembled WGS sequence"/>
</dbReference>
<evidence type="ECO:0000256" key="1">
    <source>
        <dbReference type="ARBA" id="ARBA00022737"/>
    </source>
</evidence>
<evidence type="ECO:0000313" key="5">
    <source>
        <dbReference type="EMBL" id="GMI08246.1"/>
    </source>
</evidence>
<accession>A0A9W7FA01</accession>
<feature type="region of interest" description="Disordered" evidence="3">
    <location>
        <begin position="48"/>
        <end position="80"/>
    </location>
</feature>
<feature type="repeat" description="Filamin" evidence="2">
    <location>
        <begin position="338"/>
        <end position="434"/>
    </location>
</feature>
<dbReference type="Gene3D" id="2.30.29.30">
    <property type="entry name" value="Pleckstrin-homology domain (PH domain)/Phosphotyrosine-binding domain (PTB)"/>
    <property type="match status" value="1"/>
</dbReference>
<dbReference type="GO" id="GO:0051015">
    <property type="term" value="F:actin filament binding"/>
    <property type="evidence" value="ECO:0007669"/>
    <property type="project" value="InterPro"/>
</dbReference>
<evidence type="ECO:0000256" key="3">
    <source>
        <dbReference type="SAM" id="MobiDB-lite"/>
    </source>
</evidence>
<feature type="region of interest" description="Disordered" evidence="3">
    <location>
        <begin position="463"/>
        <end position="581"/>
    </location>
</feature>
<dbReference type="PROSITE" id="PS50194">
    <property type="entry name" value="FILAMIN_REPEAT"/>
    <property type="match status" value="2"/>
</dbReference>
<name>A0A9W7FA01_9STRA</name>
<dbReference type="SUPFAM" id="SSF81296">
    <property type="entry name" value="E set domains"/>
    <property type="match status" value="2"/>
</dbReference>
<dbReference type="Pfam" id="PF00630">
    <property type="entry name" value="Filamin"/>
    <property type="match status" value="2"/>
</dbReference>
<feature type="compositionally biased region" description="Polar residues" evidence="3">
    <location>
        <begin position="507"/>
        <end position="525"/>
    </location>
</feature>
<dbReference type="InterPro" id="IPR011993">
    <property type="entry name" value="PH-like_dom_sf"/>
</dbReference>
<feature type="compositionally biased region" description="Acidic residues" evidence="3">
    <location>
        <begin position="60"/>
        <end position="70"/>
    </location>
</feature>
<dbReference type="SUPFAM" id="SSF50729">
    <property type="entry name" value="PH domain-like"/>
    <property type="match status" value="1"/>
</dbReference>
<dbReference type="InterPro" id="IPR017868">
    <property type="entry name" value="Filamin/ABP280_repeat-like"/>
</dbReference>
<keyword evidence="1" id="KW-0677">Repeat</keyword>
<dbReference type="InterPro" id="IPR013783">
    <property type="entry name" value="Ig-like_fold"/>
</dbReference>
<dbReference type="EMBL" id="BRXZ01000255">
    <property type="protein sequence ID" value="GMI08246.1"/>
    <property type="molecule type" value="Genomic_DNA"/>
</dbReference>
<feature type="compositionally biased region" description="Polar residues" evidence="3">
    <location>
        <begin position="472"/>
        <end position="492"/>
    </location>
</feature>
<feature type="repeat" description="Filamin" evidence="2">
    <location>
        <begin position="225"/>
        <end position="326"/>
    </location>
</feature>
<dbReference type="InterPro" id="IPR044801">
    <property type="entry name" value="Filamin"/>
</dbReference>
<dbReference type="PROSITE" id="PS50003">
    <property type="entry name" value="PH_DOMAIN"/>
    <property type="match status" value="1"/>
</dbReference>
<dbReference type="Pfam" id="PF00169">
    <property type="entry name" value="PH"/>
    <property type="match status" value="1"/>
</dbReference>
<feature type="region of interest" description="Disordered" evidence="3">
    <location>
        <begin position="1"/>
        <end position="33"/>
    </location>
</feature>
<dbReference type="SMART" id="SM00233">
    <property type="entry name" value="PH"/>
    <property type="match status" value="1"/>
</dbReference>
<organism evidence="5 6">
    <name type="scientific">Triparma retinervis</name>
    <dbReference type="NCBI Taxonomy" id="2557542"/>
    <lineage>
        <taxon>Eukaryota</taxon>
        <taxon>Sar</taxon>
        <taxon>Stramenopiles</taxon>
        <taxon>Ochrophyta</taxon>
        <taxon>Bolidophyceae</taxon>
        <taxon>Parmales</taxon>
        <taxon>Triparmaceae</taxon>
        <taxon>Triparma</taxon>
    </lineage>
</organism>
<dbReference type="GO" id="GO:0030036">
    <property type="term" value="P:actin cytoskeleton organization"/>
    <property type="evidence" value="ECO:0007669"/>
    <property type="project" value="InterPro"/>
</dbReference>
<evidence type="ECO:0000259" key="4">
    <source>
        <dbReference type="PROSITE" id="PS50003"/>
    </source>
</evidence>
<dbReference type="SMART" id="SM00557">
    <property type="entry name" value="IG_FLMN"/>
    <property type="match status" value="2"/>
</dbReference>
<dbReference type="InterPro" id="IPR014756">
    <property type="entry name" value="Ig_E-set"/>
</dbReference>